<dbReference type="PANTHER" id="PTHR31299">
    <property type="entry name" value="ESTERASE, PUTATIVE (AFU_ORTHOLOGUE AFUA_1G05850)-RELATED"/>
    <property type="match status" value="1"/>
</dbReference>
<dbReference type="STRING" id="1071679.BG57_24120"/>
<reference evidence="9 10" key="2">
    <citation type="submission" date="2014-03" db="EMBL/GenBank/DDBJ databases">
        <title>Draft Genome Sequences of Four Burkholderia Strains.</title>
        <authorList>
            <person name="Liu X.Y."/>
            <person name="Li C.X."/>
            <person name="Xu J.H."/>
        </authorList>
    </citation>
    <scope>NUCLEOTIDE SEQUENCE [LARGE SCALE GENOMIC DNA]</scope>
    <source>
        <strain evidence="9 10">R27</strain>
    </source>
</reference>
<dbReference type="Pfam" id="PF01135">
    <property type="entry name" value="PCMT"/>
    <property type="match status" value="1"/>
</dbReference>
<evidence type="ECO:0000313" key="10">
    <source>
        <dbReference type="Proteomes" id="UP000027439"/>
    </source>
</evidence>
<comment type="function">
    <text evidence="7">Catalyzes the methyl esterification of L-isoaspartyl residues in peptides and proteins that result from spontaneous decomposition of normal L-aspartyl and L-asparaginyl residues. It plays a role in the repair and/or degradation of damaged proteins.</text>
</comment>
<dbReference type="InterPro" id="IPR029063">
    <property type="entry name" value="SAM-dependent_MTases_sf"/>
</dbReference>
<dbReference type="Proteomes" id="UP000027439">
    <property type="component" value="Unassembled WGS sequence"/>
</dbReference>
<accession>A0A069NGV1</accession>
<dbReference type="InterPro" id="IPR052036">
    <property type="entry name" value="Hydrolase/PRTase-associated"/>
</dbReference>
<gene>
    <name evidence="7" type="primary">pcm</name>
    <name evidence="9" type="ORF">BG57_24120</name>
    <name evidence="8" type="ORF">GCM10010985_26870</name>
</gene>
<feature type="active site" evidence="7">
    <location>
        <position position="62"/>
    </location>
</feature>
<dbReference type="Proteomes" id="UP000597138">
    <property type="component" value="Unassembled WGS sequence"/>
</dbReference>
<reference evidence="11" key="3">
    <citation type="journal article" date="2019" name="Int. J. Syst. Evol. Microbiol.">
        <title>The Global Catalogue of Microorganisms (GCM) 10K type strain sequencing project: providing services to taxonomists for standard genome sequencing and annotation.</title>
        <authorList>
            <consortium name="The Broad Institute Genomics Platform"/>
            <consortium name="The Broad Institute Genome Sequencing Center for Infectious Disease"/>
            <person name="Wu L."/>
            <person name="Ma J."/>
        </authorList>
    </citation>
    <scope>NUCLEOTIDE SEQUENCE [LARGE SCALE GENOMIC DNA]</scope>
    <source>
        <strain evidence="11">CGMCC 1.11013</strain>
    </source>
</reference>
<dbReference type="CDD" id="cd14728">
    <property type="entry name" value="Ere-like"/>
    <property type="match status" value="1"/>
</dbReference>
<keyword evidence="3 7" id="KW-0963">Cytoplasm</keyword>
<dbReference type="InterPro" id="IPR007815">
    <property type="entry name" value="Emycin_Estase"/>
</dbReference>
<dbReference type="PROSITE" id="PS01279">
    <property type="entry name" value="PCMT"/>
    <property type="match status" value="1"/>
</dbReference>
<dbReference type="CDD" id="cd02440">
    <property type="entry name" value="AdoMet_MTases"/>
    <property type="match status" value="1"/>
</dbReference>
<dbReference type="eggNOG" id="COG2312">
    <property type="taxonomic scope" value="Bacteria"/>
</dbReference>
<reference evidence="8" key="1">
    <citation type="journal article" date="2014" name="Int. J. Syst. Evol. Microbiol.">
        <title>Complete genome of a new Firmicutes species belonging to the dominant human colonic microbiota ('Ruminococcus bicirculans') reveals two chromosomes and a selective capacity to utilize plant glucans.</title>
        <authorList>
            <consortium name="NISC Comparative Sequencing Program"/>
            <person name="Wegmann U."/>
            <person name="Louis P."/>
            <person name="Goesmann A."/>
            <person name="Henrissat B."/>
            <person name="Duncan S.H."/>
            <person name="Flint H.J."/>
        </authorList>
    </citation>
    <scope>NUCLEOTIDE SEQUENCE</scope>
    <source>
        <strain evidence="8">CGMCC 1.11013</strain>
    </source>
</reference>
<dbReference type="EMBL" id="JFHE01000048">
    <property type="protein sequence ID" value="KDR26914.1"/>
    <property type="molecule type" value="Genomic_DNA"/>
</dbReference>
<dbReference type="NCBIfam" id="TIGR00080">
    <property type="entry name" value="pimt"/>
    <property type="match status" value="1"/>
</dbReference>
<evidence type="ECO:0000313" key="11">
    <source>
        <dbReference type="Proteomes" id="UP000597138"/>
    </source>
</evidence>
<dbReference type="NCBIfam" id="NF001453">
    <property type="entry name" value="PRK00312.1"/>
    <property type="match status" value="1"/>
</dbReference>
<dbReference type="GO" id="GO:0005737">
    <property type="term" value="C:cytoplasm"/>
    <property type="evidence" value="ECO:0007669"/>
    <property type="project" value="UniProtKB-SubCell"/>
</dbReference>
<dbReference type="AlphaFoldDB" id="A0A069NGV1"/>
<dbReference type="GO" id="GO:0030091">
    <property type="term" value="P:protein repair"/>
    <property type="evidence" value="ECO:0007669"/>
    <property type="project" value="UniProtKB-UniRule"/>
</dbReference>
<dbReference type="eggNOG" id="COG2518">
    <property type="taxonomic scope" value="Bacteria"/>
</dbReference>
<evidence type="ECO:0000256" key="5">
    <source>
        <dbReference type="ARBA" id="ARBA00022679"/>
    </source>
</evidence>
<keyword evidence="5 7" id="KW-0808">Transferase</keyword>
<reference evidence="8" key="4">
    <citation type="submission" date="2024-05" db="EMBL/GenBank/DDBJ databases">
        <authorList>
            <person name="Sun Q."/>
            <person name="Zhou Y."/>
        </authorList>
    </citation>
    <scope>NUCLEOTIDE SEQUENCE</scope>
    <source>
        <strain evidence="8">CGMCC 1.11013</strain>
    </source>
</reference>
<organism evidence="9 10">
    <name type="scientific">Caballeronia grimmiae</name>
    <dbReference type="NCBI Taxonomy" id="1071679"/>
    <lineage>
        <taxon>Bacteria</taxon>
        <taxon>Pseudomonadati</taxon>
        <taxon>Pseudomonadota</taxon>
        <taxon>Betaproteobacteria</taxon>
        <taxon>Burkholderiales</taxon>
        <taxon>Burkholderiaceae</taxon>
        <taxon>Caballeronia</taxon>
    </lineage>
</organism>
<sequence>MDSIEAARNRMIERQLKRRGITDTRVLDCMAKVPRHAFVDSALAEFAYDDAPLPIAANQTISQPYIVALMLEAADLQPGDRVLDIGTGSGYAAAVMACIGAHVESVERHRELADAARATLDALGIANVTVHHADGTEGLAQHAPFDAILAAAGGPYVPAAWREQLRIGGRLVMPVGDARESQRLVRFVRVNEHDFEQDDLGSVMFVPLIGTAGWTDEPEIRPASPSMPRQAASAAPTAARSLPDLIRASAVRLPAPAAPDFARAFDRFADKRVVLLGEASHGTAEFYEARAAITRRLIETHGFRFVAVEADWPDAAIIDEHVRHRPRARPDAKAFQRFPQWMWRNAEFGAFVAWMRAHNAALPAERRAAFYGLDLYSLSESIGAVLAYLDREDPASARIARERYGCLTPWQKNPAVYGRAAWQAGYGKCEQAVIAQLRDLLDKRLASPAADPGLLDATHNARLVASAEQYYRAMYSGSAESWNLRDTHMFDTLTSLLDAWGPDARAVVWAHNSHLGDASATEMGRVRDELNVGQLCRERFGDDAALIGFGTHTGTVAAASDWDEPMQVMNVRPSRADSYEQQFHLAGVKRCMVDLRRGVDNALHEALSKERLERFIGVIYRPDTELYSHYAQAELPAQFDAFVWFDTTRAVHAMPASQKSADAPETFPFGL</sequence>
<dbReference type="SUPFAM" id="SSF53335">
    <property type="entry name" value="S-adenosyl-L-methionine-dependent methyltransferases"/>
    <property type="match status" value="1"/>
</dbReference>
<evidence type="ECO:0000256" key="1">
    <source>
        <dbReference type="ARBA" id="ARBA00004496"/>
    </source>
</evidence>
<proteinExistence type="inferred from homology"/>
<dbReference type="EMBL" id="BMEG01000004">
    <property type="protein sequence ID" value="GGD70968.1"/>
    <property type="molecule type" value="Genomic_DNA"/>
</dbReference>
<keyword evidence="6 7" id="KW-0949">S-adenosyl-L-methionine</keyword>
<evidence type="ECO:0000256" key="2">
    <source>
        <dbReference type="ARBA" id="ARBA00005369"/>
    </source>
</evidence>
<dbReference type="FunFam" id="3.40.50.150:FF:000010">
    <property type="entry name" value="Protein-L-isoaspartate O-methyltransferase"/>
    <property type="match status" value="1"/>
</dbReference>
<dbReference type="InterPro" id="IPR000682">
    <property type="entry name" value="PCMT"/>
</dbReference>
<comment type="subcellular location">
    <subcellularLocation>
        <location evidence="1 7">Cytoplasm</location>
    </subcellularLocation>
</comment>
<name>A0A069NGV1_9BURK</name>
<keyword evidence="4 7" id="KW-0489">Methyltransferase</keyword>
<comment type="catalytic activity">
    <reaction evidence="7">
        <text>[protein]-L-isoaspartate + S-adenosyl-L-methionine = [protein]-L-isoaspartate alpha-methyl ester + S-adenosyl-L-homocysteine</text>
        <dbReference type="Rhea" id="RHEA:12705"/>
        <dbReference type="Rhea" id="RHEA-COMP:12143"/>
        <dbReference type="Rhea" id="RHEA-COMP:12144"/>
        <dbReference type="ChEBI" id="CHEBI:57856"/>
        <dbReference type="ChEBI" id="CHEBI:59789"/>
        <dbReference type="ChEBI" id="CHEBI:90596"/>
        <dbReference type="ChEBI" id="CHEBI:90598"/>
        <dbReference type="EC" id="2.1.1.77"/>
    </reaction>
</comment>
<dbReference type="GO" id="GO:0046677">
    <property type="term" value="P:response to antibiotic"/>
    <property type="evidence" value="ECO:0007669"/>
    <property type="project" value="InterPro"/>
</dbReference>
<keyword evidence="11" id="KW-1185">Reference proteome</keyword>
<evidence type="ECO:0000256" key="4">
    <source>
        <dbReference type="ARBA" id="ARBA00022603"/>
    </source>
</evidence>
<evidence type="ECO:0000256" key="7">
    <source>
        <dbReference type="HAMAP-Rule" id="MF_00090"/>
    </source>
</evidence>
<comment type="similarity">
    <text evidence="2 7">Belongs to the methyltransferase superfamily. L-isoaspartyl/D-aspartyl protein methyltransferase family.</text>
</comment>
<dbReference type="PANTHER" id="PTHR31299:SF0">
    <property type="entry name" value="ESTERASE, PUTATIVE (AFU_ORTHOLOGUE AFUA_1G05850)-RELATED"/>
    <property type="match status" value="1"/>
</dbReference>
<dbReference type="HAMAP" id="MF_00090">
    <property type="entry name" value="PIMT"/>
    <property type="match status" value="1"/>
</dbReference>
<dbReference type="GO" id="GO:0032259">
    <property type="term" value="P:methylation"/>
    <property type="evidence" value="ECO:0007669"/>
    <property type="project" value="UniProtKB-KW"/>
</dbReference>
<dbReference type="Gene3D" id="3.40.50.150">
    <property type="entry name" value="Vaccinia Virus protein VP39"/>
    <property type="match status" value="1"/>
</dbReference>
<evidence type="ECO:0000313" key="8">
    <source>
        <dbReference type="EMBL" id="GGD70968.1"/>
    </source>
</evidence>
<dbReference type="Gene3D" id="3.30.1870.10">
    <property type="entry name" value="EreA-like, domain 2"/>
    <property type="match status" value="1"/>
</dbReference>
<protein>
    <recommendedName>
        <fullName evidence="7">Protein-L-isoaspartate O-methyltransferase</fullName>
        <ecNumber evidence="7">2.1.1.77</ecNumber>
    </recommendedName>
    <alternativeName>
        <fullName evidence="7">L-isoaspartyl protein carboxyl methyltransferase</fullName>
    </alternativeName>
    <alternativeName>
        <fullName evidence="7">Protein L-isoaspartyl methyltransferase</fullName>
    </alternativeName>
    <alternativeName>
        <fullName evidence="7">Protein-beta-aspartate methyltransferase</fullName>
        <shortName evidence="7">PIMT</shortName>
    </alternativeName>
</protein>
<comment type="caution">
    <text evidence="9">The sequence shown here is derived from an EMBL/GenBank/DDBJ whole genome shotgun (WGS) entry which is preliminary data.</text>
</comment>
<dbReference type="OrthoDB" id="9810066at2"/>
<dbReference type="EC" id="2.1.1.77" evidence="7"/>
<evidence type="ECO:0000256" key="6">
    <source>
        <dbReference type="ARBA" id="ARBA00022691"/>
    </source>
</evidence>
<dbReference type="RefSeq" id="WP_035970029.1">
    <property type="nucleotide sequence ID" value="NZ_BMEG01000004.1"/>
</dbReference>
<dbReference type="Pfam" id="PF05139">
    <property type="entry name" value="Erythro_esteras"/>
    <property type="match status" value="1"/>
</dbReference>
<dbReference type="Gene3D" id="3.40.1660.10">
    <property type="entry name" value="EreA-like (biosynthetic domain)"/>
    <property type="match status" value="1"/>
</dbReference>
<evidence type="ECO:0000313" key="9">
    <source>
        <dbReference type="EMBL" id="KDR26914.1"/>
    </source>
</evidence>
<dbReference type="GO" id="GO:0004719">
    <property type="term" value="F:protein-L-isoaspartate (D-aspartate) O-methyltransferase activity"/>
    <property type="evidence" value="ECO:0007669"/>
    <property type="project" value="UniProtKB-UniRule"/>
</dbReference>
<evidence type="ECO:0000256" key="3">
    <source>
        <dbReference type="ARBA" id="ARBA00022490"/>
    </source>
</evidence>
<dbReference type="SUPFAM" id="SSF159501">
    <property type="entry name" value="EreA/ChaN-like"/>
    <property type="match status" value="1"/>
</dbReference>